<organism evidence="6 7">
    <name type="scientific">Alcaligenes endophyticus</name>
    <dbReference type="NCBI Taxonomy" id="1929088"/>
    <lineage>
        <taxon>Bacteria</taxon>
        <taxon>Pseudomonadati</taxon>
        <taxon>Pseudomonadota</taxon>
        <taxon>Betaproteobacteria</taxon>
        <taxon>Burkholderiales</taxon>
        <taxon>Alcaligenaceae</taxon>
        <taxon>Alcaligenes</taxon>
    </lineage>
</organism>
<evidence type="ECO:0000259" key="5">
    <source>
        <dbReference type="SMART" id="SM00965"/>
    </source>
</evidence>
<evidence type="ECO:0000256" key="4">
    <source>
        <dbReference type="SAM" id="SignalP"/>
    </source>
</evidence>
<keyword evidence="7" id="KW-1185">Reference proteome</keyword>
<evidence type="ECO:0000256" key="3">
    <source>
        <dbReference type="ARBA" id="ARBA00023237"/>
    </source>
</evidence>
<dbReference type="RefSeq" id="WP_266123132.1">
    <property type="nucleotide sequence ID" value="NZ_JAJHNU010000003.1"/>
</dbReference>
<feature type="signal peptide" evidence="4">
    <location>
        <begin position="1"/>
        <end position="36"/>
    </location>
</feature>
<name>A0ABT8EKQ2_9BURK</name>
<keyword evidence="3" id="KW-0998">Cell outer membrane</keyword>
<comment type="caution">
    <text evidence="6">The sequence shown here is derived from an EMBL/GenBank/DDBJ whole genome shotgun (WGS) entry which is preliminary data.</text>
</comment>
<evidence type="ECO:0000313" key="7">
    <source>
        <dbReference type="Proteomes" id="UP001168613"/>
    </source>
</evidence>
<dbReference type="EMBL" id="JAJHNU010000003">
    <property type="protein sequence ID" value="MDN4121860.1"/>
    <property type="molecule type" value="Genomic_DNA"/>
</dbReference>
<keyword evidence="1" id="KW-0813">Transport</keyword>
<sequence length="245" mass="26694">MVHKKHYWRACGKHSLACYLLMVAGLKSVVAVQVQAYEQAYSFDIPATTLSGLIELLGKQSGVSIAVDAAYMHYPVGPLQGHMSALQALQLLLKGTGLQMRQLQQGTVVLQPASSASPSTLPASSLTQLQGDELFGLDTQDPQHRVYAAQLQAAVTQVLCQHELTRPGSYRVALLVQVNQQGRVQTYKRLASTGNVRRDQHIDHLIAPLQVGMPPPQGLAQPLVMLILPASIESQPPCRPTRRRP</sequence>
<evidence type="ECO:0000313" key="6">
    <source>
        <dbReference type="EMBL" id="MDN4121860.1"/>
    </source>
</evidence>
<accession>A0ABT8EKQ2</accession>
<proteinExistence type="predicted"/>
<dbReference type="Proteomes" id="UP001168613">
    <property type="component" value="Unassembled WGS sequence"/>
</dbReference>
<reference evidence="6" key="1">
    <citation type="submission" date="2021-11" db="EMBL/GenBank/DDBJ databases">
        <title>Draft genome sequence of Alcaligenes endophyticus type strain CCUG 75668T.</title>
        <authorList>
            <person name="Salva-Serra F."/>
            <person name="Duran R.E."/>
            <person name="Seeger M."/>
            <person name="Moore E.R.B."/>
            <person name="Jaen-Luchoro D."/>
        </authorList>
    </citation>
    <scope>NUCLEOTIDE SEQUENCE</scope>
    <source>
        <strain evidence="6">CCUG 75668</strain>
    </source>
</reference>
<feature type="domain" description="Secretin/TonB short N-terminal" evidence="5">
    <location>
        <begin position="63"/>
        <end position="113"/>
    </location>
</feature>
<evidence type="ECO:0000256" key="2">
    <source>
        <dbReference type="ARBA" id="ARBA00023136"/>
    </source>
</evidence>
<protein>
    <recommendedName>
        <fullName evidence="5">Secretin/TonB short N-terminal domain-containing protein</fullName>
    </recommendedName>
</protein>
<keyword evidence="4" id="KW-0732">Signal</keyword>
<dbReference type="Gene3D" id="3.55.50.30">
    <property type="match status" value="1"/>
</dbReference>
<dbReference type="SMART" id="SM00965">
    <property type="entry name" value="STN"/>
    <property type="match status" value="1"/>
</dbReference>
<evidence type="ECO:0000256" key="1">
    <source>
        <dbReference type="ARBA" id="ARBA00022448"/>
    </source>
</evidence>
<feature type="chain" id="PRO_5045723229" description="Secretin/TonB short N-terminal domain-containing protein" evidence="4">
    <location>
        <begin position="37"/>
        <end position="245"/>
    </location>
</feature>
<keyword evidence="2" id="KW-0472">Membrane</keyword>
<dbReference type="InterPro" id="IPR011662">
    <property type="entry name" value="Secretin/TonB_short_N"/>
</dbReference>
<gene>
    <name evidence="6" type="ORF">LMS43_11220</name>
</gene>